<feature type="transmembrane region" description="Helical" evidence="1">
    <location>
        <begin position="79"/>
        <end position="101"/>
    </location>
</feature>
<keyword evidence="1" id="KW-0472">Membrane</keyword>
<dbReference type="AlphaFoldDB" id="A0A7W3PNP8"/>
<comment type="caution">
    <text evidence="2">The sequence shown here is derived from an EMBL/GenBank/DDBJ whole genome shotgun (WGS) entry which is preliminary data.</text>
</comment>
<accession>A0A7W3PNP8</accession>
<evidence type="ECO:0000256" key="1">
    <source>
        <dbReference type="SAM" id="Phobius"/>
    </source>
</evidence>
<dbReference type="RefSeq" id="WP_182484494.1">
    <property type="nucleotide sequence ID" value="NZ_JACGWU010000002.1"/>
</dbReference>
<name>A0A7W3PNP8_9MICO</name>
<gene>
    <name evidence="2" type="ORF">FB555_001167</name>
</gene>
<dbReference type="EMBL" id="JACGWU010000002">
    <property type="protein sequence ID" value="MBA8829069.1"/>
    <property type="molecule type" value="Genomic_DNA"/>
</dbReference>
<feature type="transmembrane region" description="Helical" evidence="1">
    <location>
        <begin position="51"/>
        <end position="72"/>
    </location>
</feature>
<organism evidence="2 3">
    <name type="scientific">Alpinimonas psychrophila</name>
    <dbReference type="NCBI Taxonomy" id="748908"/>
    <lineage>
        <taxon>Bacteria</taxon>
        <taxon>Bacillati</taxon>
        <taxon>Actinomycetota</taxon>
        <taxon>Actinomycetes</taxon>
        <taxon>Micrococcales</taxon>
        <taxon>Microbacteriaceae</taxon>
        <taxon>Alpinimonas</taxon>
    </lineage>
</organism>
<evidence type="ECO:0000313" key="3">
    <source>
        <dbReference type="Proteomes" id="UP000524237"/>
    </source>
</evidence>
<evidence type="ECO:0008006" key="4">
    <source>
        <dbReference type="Google" id="ProtNLM"/>
    </source>
</evidence>
<evidence type="ECO:0000313" key="2">
    <source>
        <dbReference type="EMBL" id="MBA8829069.1"/>
    </source>
</evidence>
<sequence>MTATRPPHANEHTRRSGLGRVLIAVYAVLALAALGRSFFQIATKFHDAPVAYALSAVAALIYVVATIALIAPGRTWMRVAWVTISIELAGVLIVGFLSIFLPVLFPHDTVWSVFGRGYLFLPLVMPILGLLWLRRSRSPLAVAGETR</sequence>
<keyword evidence="1" id="KW-0812">Transmembrane</keyword>
<protein>
    <recommendedName>
        <fullName evidence="4">Integral membrane protein</fullName>
    </recommendedName>
</protein>
<keyword evidence="3" id="KW-1185">Reference proteome</keyword>
<proteinExistence type="predicted"/>
<keyword evidence="1" id="KW-1133">Transmembrane helix</keyword>
<feature type="transmembrane region" description="Helical" evidence="1">
    <location>
        <begin position="21"/>
        <end position="39"/>
    </location>
</feature>
<dbReference type="Proteomes" id="UP000524237">
    <property type="component" value="Unassembled WGS sequence"/>
</dbReference>
<reference evidence="2 3" key="1">
    <citation type="submission" date="2020-07" db="EMBL/GenBank/DDBJ databases">
        <title>Sequencing the genomes of 1000 actinobacteria strains.</title>
        <authorList>
            <person name="Klenk H.-P."/>
        </authorList>
    </citation>
    <scope>NUCLEOTIDE SEQUENCE [LARGE SCALE GENOMIC DNA]</scope>
    <source>
        <strain evidence="2 3">DSM 23737</strain>
    </source>
</reference>
<feature type="transmembrane region" description="Helical" evidence="1">
    <location>
        <begin position="113"/>
        <end position="133"/>
    </location>
</feature>